<dbReference type="OrthoDB" id="135105at2"/>
<protein>
    <submittedName>
        <fullName evidence="2">Carbohydrate binding domain-containing protein</fullName>
    </submittedName>
</protein>
<name>A0A285GRK1_9ACTN</name>
<keyword evidence="1" id="KW-0472">Membrane</keyword>
<reference evidence="2 3" key="1">
    <citation type="submission" date="2017-09" db="EMBL/GenBank/DDBJ databases">
        <authorList>
            <person name="Ehlers B."/>
            <person name="Leendertz F.H."/>
        </authorList>
    </citation>
    <scope>NUCLEOTIDE SEQUENCE [LARGE SCALE GENOMIC DNA]</scope>
    <source>
        <strain evidence="2 3">CGMCC 4.6857</strain>
    </source>
</reference>
<accession>A0A285GRK1</accession>
<dbReference type="EMBL" id="OBDY01000002">
    <property type="protein sequence ID" value="SNY24951.1"/>
    <property type="molecule type" value="Genomic_DNA"/>
</dbReference>
<dbReference type="RefSeq" id="WP_143234452.1">
    <property type="nucleotide sequence ID" value="NZ_OBDY01000002.1"/>
</dbReference>
<proteinExistence type="predicted"/>
<evidence type="ECO:0000256" key="1">
    <source>
        <dbReference type="SAM" id="Phobius"/>
    </source>
</evidence>
<dbReference type="InterPro" id="IPR008979">
    <property type="entry name" value="Galactose-bd-like_sf"/>
</dbReference>
<dbReference type="Proteomes" id="UP000219612">
    <property type="component" value="Unassembled WGS sequence"/>
</dbReference>
<organism evidence="2 3">
    <name type="scientific">Paractinoplanes atraurantiacus</name>
    <dbReference type="NCBI Taxonomy" id="1036182"/>
    <lineage>
        <taxon>Bacteria</taxon>
        <taxon>Bacillati</taxon>
        <taxon>Actinomycetota</taxon>
        <taxon>Actinomycetes</taxon>
        <taxon>Micromonosporales</taxon>
        <taxon>Micromonosporaceae</taxon>
        <taxon>Paractinoplanes</taxon>
    </lineage>
</organism>
<evidence type="ECO:0000313" key="2">
    <source>
        <dbReference type="EMBL" id="SNY24951.1"/>
    </source>
</evidence>
<feature type="transmembrane region" description="Helical" evidence="1">
    <location>
        <begin position="131"/>
        <end position="155"/>
    </location>
</feature>
<keyword evidence="1" id="KW-1133">Transmembrane helix</keyword>
<sequence>MIRVDSDNGGAPAARNAEAFVAELRRLRARAGDPSFRHLSRLAAAQRPADPLPPSTISDVLAGKRLPRLPRLEFVEAYVAACLTAEGQDEPGITAEVARWRALWRSLATPEKLEEQADSVRPEQPPRRRRLTLLALAAAVFLAGLGAGVAGTLGWTGRHRAVADPATAADTCVPAGTAPPAGQDVLRLPSPGRKTGSWWVNDTGAATLSTDGRRFRADVIAGTSRPGDLIIVKSDVTLVQGRAYALTFSAAADRATTIRVRVQDSQPPAYQASHDREVSVGRDTCHHHYRFVAQKSSDHSELTFQVGGRPHDFQLHVSNAALVALPD</sequence>
<evidence type="ECO:0000313" key="3">
    <source>
        <dbReference type="Proteomes" id="UP000219612"/>
    </source>
</evidence>
<keyword evidence="3" id="KW-1185">Reference proteome</keyword>
<dbReference type="AlphaFoldDB" id="A0A285GRK1"/>
<dbReference type="Gene3D" id="2.60.120.260">
    <property type="entry name" value="Galactose-binding domain-like"/>
    <property type="match status" value="1"/>
</dbReference>
<gene>
    <name evidence="2" type="ORF">SAMN05421748_102263</name>
</gene>
<dbReference type="SUPFAM" id="SSF49785">
    <property type="entry name" value="Galactose-binding domain-like"/>
    <property type="match status" value="1"/>
</dbReference>
<keyword evidence="1" id="KW-0812">Transmembrane</keyword>